<proteinExistence type="predicted"/>
<accession>A0A8H6NGB1</accession>
<dbReference type="EMBL" id="WIGO01000070">
    <property type="protein sequence ID" value="KAF6832369.1"/>
    <property type="molecule type" value="Genomic_DNA"/>
</dbReference>
<protein>
    <recommendedName>
        <fullName evidence="3">F-box domain-containing protein</fullName>
    </recommendedName>
</protein>
<evidence type="ECO:0000313" key="2">
    <source>
        <dbReference type="Proteomes" id="UP000654918"/>
    </source>
</evidence>
<organism evidence="1 2">
    <name type="scientific">Colletotrichum plurivorum</name>
    <dbReference type="NCBI Taxonomy" id="2175906"/>
    <lineage>
        <taxon>Eukaryota</taxon>
        <taxon>Fungi</taxon>
        <taxon>Dikarya</taxon>
        <taxon>Ascomycota</taxon>
        <taxon>Pezizomycotina</taxon>
        <taxon>Sordariomycetes</taxon>
        <taxon>Hypocreomycetidae</taxon>
        <taxon>Glomerellales</taxon>
        <taxon>Glomerellaceae</taxon>
        <taxon>Colletotrichum</taxon>
        <taxon>Colletotrichum orchidearum species complex</taxon>
    </lineage>
</organism>
<keyword evidence="2" id="KW-1185">Reference proteome</keyword>
<comment type="caution">
    <text evidence="1">The sequence shown here is derived from an EMBL/GenBank/DDBJ whole genome shotgun (WGS) entry which is preliminary data.</text>
</comment>
<sequence length="454" mass="50854">MVQTQLSDLPNELITQICSFVSPAPSELRLIHLAGRPKEDQAWATDCESRAALLSLGLSCRRFSAAAIPEIYRTVRIGLPGRGRRPGVAAKNDIIRLLKTLQLNPQAHRSVKQLWIYTGVTADGQALHIYYNAEDVKVLRAAAEAVGVWYPAEPGLYYSQQRLALDIFVLLSRFDSVEELGLSLGASTFKIFSERLQWRKPQLRLKNLFLVAKPSSNRPALELHRECFSTFSLLPTSSIFLEGIRVPAQPAADVSNLTSIRLAFVDIDMMHLTRVIRDCRQLVAFWLIGARDLARYPAPPDPAIVVDALKQHAGTLDVLTLILGLDRQNRTIEDGGTRRVTSLSSFRRLRVLRMDDKVFESGQRDVDVGNQPHVVDSATHGFVGSLPPSLQHLELYWTKGTHAVDDLRRLDLNLSSGLLPALRRVHIQRFDPPLTDLEESLRARGLHVVPTIKW</sequence>
<name>A0A8H6NGB1_9PEZI</name>
<evidence type="ECO:0000313" key="1">
    <source>
        <dbReference type="EMBL" id="KAF6832369.1"/>
    </source>
</evidence>
<evidence type="ECO:0008006" key="3">
    <source>
        <dbReference type="Google" id="ProtNLM"/>
    </source>
</evidence>
<dbReference type="Proteomes" id="UP000654918">
    <property type="component" value="Unassembled WGS sequence"/>
</dbReference>
<reference evidence="1" key="1">
    <citation type="journal article" date="2020" name="Phytopathology">
        <title>Genome Sequence Resources of Colletotrichum truncatum, C. plurivorum, C. musicola, and C. sojae: Four Species Pathogenic to Soybean (Glycine max).</title>
        <authorList>
            <person name="Rogerio F."/>
            <person name="Boufleur T.R."/>
            <person name="Ciampi-Guillardi M."/>
            <person name="Sukno S.A."/>
            <person name="Thon M.R."/>
            <person name="Massola Junior N.S."/>
            <person name="Baroncelli R."/>
        </authorList>
    </citation>
    <scope>NUCLEOTIDE SEQUENCE</scope>
    <source>
        <strain evidence="1">LFN00145</strain>
    </source>
</reference>
<gene>
    <name evidence="1" type="ORF">CPLU01_06194</name>
</gene>
<dbReference type="AlphaFoldDB" id="A0A8H6NGB1"/>